<comment type="caution">
    <text evidence="1">The sequence shown here is derived from an EMBL/GenBank/DDBJ whole genome shotgun (WGS) entry which is preliminary data.</text>
</comment>
<organism evidence="1">
    <name type="scientific">bioreactor metagenome</name>
    <dbReference type="NCBI Taxonomy" id="1076179"/>
    <lineage>
        <taxon>unclassified sequences</taxon>
        <taxon>metagenomes</taxon>
        <taxon>ecological metagenomes</taxon>
    </lineage>
</organism>
<name>A0A645IH96_9ZZZZ</name>
<sequence length="65" mass="7859">MMDDKFQCCICGETINLKNEPNISLVAIKNWLSTQDKQKEQQLFCHEDCFKKLLYDPKFYYLQYL</sequence>
<dbReference type="AlphaFoldDB" id="A0A645IH96"/>
<reference evidence="1" key="1">
    <citation type="submission" date="2019-08" db="EMBL/GenBank/DDBJ databases">
        <authorList>
            <person name="Kucharzyk K."/>
            <person name="Murdoch R.W."/>
            <person name="Higgins S."/>
            <person name="Loffler F."/>
        </authorList>
    </citation>
    <scope>NUCLEOTIDE SEQUENCE</scope>
</reference>
<protein>
    <submittedName>
        <fullName evidence="1">Uncharacterized protein</fullName>
    </submittedName>
</protein>
<gene>
    <name evidence="1" type="ORF">SDC9_198300</name>
</gene>
<evidence type="ECO:0000313" key="1">
    <source>
        <dbReference type="EMBL" id="MPN50668.1"/>
    </source>
</evidence>
<proteinExistence type="predicted"/>
<accession>A0A645IH96</accession>
<dbReference type="EMBL" id="VSSQ01115054">
    <property type="protein sequence ID" value="MPN50668.1"/>
    <property type="molecule type" value="Genomic_DNA"/>
</dbReference>